<dbReference type="InterPro" id="IPR015915">
    <property type="entry name" value="Kelch-typ_b-propeller"/>
</dbReference>
<name>A0A482VUD5_ASBVE</name>
<proteinExistence type="predicted"/>
<comment type="caution">
    <text evidence="1">The sequence shown here is derived from an EMBL/GenBank/DDBJ whole genome shotgun (WGS) entry which is preliminary data.</text>
</comment>
<dbReference type="OrthoDB" id="432528at2759"/>
<dbReference type="EMBL" id="QDEB01065731">
    <property type="protein sequence ID" value="RZC36039.1"/>
    <property type="molecule type" value="Genomic_DNA"/>
</dbReference>
<keyword evidence="2" id="KW-1185">Reference proteome</keyword>
<dbReference type="AlphaFoldDB" id="A0A482VUD5"/>
<dbReference type="GO" id="GO:0005737">
    <property type="term" value="C:cytoplasm"/>
    <property type="evidence" value="ECO:0007669"/>
    <property type="project" value="TreeGrafter"/>
</dbReference>
<dbReference type="STRING" id="1661398.A0A482VUD5"/>
<dbReference type="SUPFAM" id="SSF117281">
    <property type="entry name" value="Kelch motif"/>
    <property type="match status" value="1"/>
</dbReference>
<dbReference type="PANTHER" id="PTHR46461:SF1">
    <property type="entry name" value="KELCH DOMAIN-CONTAINING PROTEIN 3"/>
    <property type="match status" value="1"/>
</dbReference>
<dbReference type="Pfam" id="PF24681">
    <property type="entry name" value="Kelch_KLHDC2_KLHL20_DRC7"/>
    <property type="match status" value="1"/>
</dbReference>
<evidence type="ECO:0000313" key="2">
    <source>
        <dbReference type="Proteomes" id="UP000292052"/>
    </source>
</evidence>
<dbReference type="Gene3D" id="2.120.10.80">
    <property type="entry name" value="Kelch-type beta propeller"/>
    <property type="match status" value="1"/>
</dbReference>
<dbReference type="PANTHER" id="PTHR46461">
    <property type="entry name" value="KELCH DOMAIN-CONTAINING PROTEIN 3"/>
    <property type="match status" value="1"/>
</dbReference>
<dbReference type="Proteomes" id="UP000292052">
    <property type="component" value="Unassembled WGS sequence"/>
</dbReference>
<protein>
    <submittedName>
        <fullName evidence="1">Kelch domain-containing protein 3</fullName>
    </submittedName>
</protein>
<sequence>MYLFGGRGGTGMLGEEVYSNRLWYLDLESFKWICPRITGDIPIGLVYNNKMYIFGGYNTLEEKHFNDMYEYDPQTSKWRMVNTVGNKPCERRRQACVFVGDRLFLFGGTSPQIPYLRESQEDRLIDHCDLYILDFKPTLRTLCILTVRKYKLDESILPNSLRLDVMNMFTPNKITISRPNKSAG</sequence>
<reference evidence="1 2" key="1">
    <citation type="submission" date="2017-03" db="EMBL/GenBank/DDBJ databases">
        <title>Genome of the blue death feigning beetle - Asbolus verrucosus.</title>
        <authorList>
            <person name="Rider S.D."/>
        </authorList>
    </citation>
    <scope>NUCLEOTIDE SEQUENCE [LARGE SCALE GENOMIC DNA]</scope>
    <source>
        <strain evidence="1">Butters</strain>
        <tissue evidence="1">Head and leg muscle</tissue>
    </source>
</reference>
<evidence type="ECO:0000313" key="1">
    <source>
        <dbReference type="EMBL" id="RZC36039.1"/>
    </source>
</evidence>
<gene>
    <name evidence="1" type="ORF">BDFB_006747</name>
</gene>
<dbReference type="GO" id="GO:0003682">
    <property type="term" value="F:chromatin binding"/>
    <property type="evidence" value="ECO:0007669"/>
    <property type="project" value="InterPro"/>
</dbReference>
<dbReference type="InterPro" id="IPR052637">
    <property type="entry name" value="KLHDC3-like"/>
</dbReference>
<organism evidence="1 2">
    <name type="scientific">Asbolus verrucosus</name>
    <name type="common">Desert ironclad beetle</name>
    <dbReference type="NCBI Taxonomy" id="1661398"/>
    <lineage>
        <taxon>Eukaryota</taxon>
        <taxon>Metazoa</taxon>
        <taxon>Ecdysozoa</taxon>
        <taxon>Arthropoda</taxon>
        <taxon>Hexapoda</taxon>
        <taxon>Insecta</taxon>
        <taxon>Pterygota</taxon>
        <taxon>Neoptera</taxon>
        <taxon>Endopterygota</taxon>
        <taxon>Coleoptera</taxon>
        <taxon>Polyphaga</taxon>
        <taxon>Cucujiformia</taxon>
        <taxon>Tenebrionidae</taxon>
        <taxon>Pimeliinae</taxon>
        <taxon>Asbolus</taxon>
    </lineage>
</organism>
<feature type="non-terminal residue" evidence="1">
    <location>
        <position position="184"/>
    </location>
</feature>
<accession>A0A482VUD5</accession>